<dbReference type="SUPFAM" id="SSF49265">
    <property type="entry name" value="Fibronectin type III"/>
    <property type="match status" value="1"/>
</dbReference>
<feature type="domain" description="Ig-like" evidence="6">
    <location>
        <begin position="225"/>
        <end position="315"/>
    </location>
</feature>
<keyword evidence="1 5" id="KW-0732">Signal</keyword>
<dbReference type="SMART" id="SM00408">
    <property type="entry name" value="IGc2"/>
    <property type="match status" value="3"/>
</dbReference>
<dbReference type="Pfam" id="PF07679">
    <property type="entry name" value="I-set"/>
    <property type="match status" value="1"/>
</dbReference>
<dbReference type="GO" id="GO:0009653">
    <property type="term" value="P:anatomical structure morphogenesis"/>
    <property type="evidence" value="ECO:0007669"/>
    <property type="project" value="UniProtKB-ARBA"/>
</dbReference>
<accession>A0A0L0C706</accession>
<dbReference type="PROSITE" id="PS50835">
    <property type="entry name" value="IG_LIKE"/>
    <property type="match status" value="2"/>
</dbReference>
<dbReference type="SMART" id="SM00409">
    <property type="entry name" value="IG"/>
    <property type="match status" value="3"/>
</dbReference>
<dbReference type="OMA" id="PNITWHF"/>
<evidence type="ECO:0000313" key="8">
    <source>
        <dbReference type="EMBL" id="KNC28021.1"/>
    </source>
</evidence>
<dbReference type="GO" id="GO:0043005">
    <property type="term" value="C:neuron projection"/>
    <property type="evidence" value="ECO:0007669"/>
    <property type="project" value="TreeGrafter"/>
</dbReference>
<dbReference type="FunFam" id="2.60.40.10:FF:000032">
    <property type="entry name" value="palladin isoform X1"/>
    <property type="match status" value="1"/>
</dbReference>
<dbReference type="Pfam" id="PF13927">
    <property type="entry name" value="Ig_3"/>
    <property type="match status" value="1"/>
</dbReference>
<evidence type="ECO:0000313" key="9">
    <source>
        <dbReference type="Proteomes" id="UP000037069"/>
    </source>
</evidence>
<dbReference type="Proteomes" id="UP000037069">
    <property type="component" value="Unassembled WGS sequence"/>
</dbReference>
<evidence type="ECO:0000256" key="1">
    <source>
        <dbReference type="ARBA" id="ARBA00022729"/>
    </source>
</evidence>
<evidence type="ECO:0000256" key="2">
    <source>
        <dbReference type="ARBA" id="ARBA00022737"/>
    </source>
</evidence>
<dbReference type="STRING" id="7375.A0A0L0C706"/>
<dbReference type="OrthoDB" id="9355041at2759"/>
<feature type="chain" id="PRO_5005535805" description="Neural cell adhesion molecule 1" evidence="5">
    <location>
        <begin position="19"/>
        <end position="479"/>
    </location>
</feature>
<dbReference type="Gene3D" id="2.60.40.10">
    <property type="entry name" value="Immunoglobulins"/>
    <property type="match status" value="4"/>
</dbReference>
<gene>
    <name evidence="8" type="ORF">FF38_06808</name>
</gene>
<protein>
    <recommendedName>
        <fullName evidence="10">Neural cell adhesion molecule 1</fullName>
    </recommendedName>
</protein>
<evidence type="ECO:0000259" key="6">
    <source>
        <dbReference type="PROSITE" id="PS50835"/>
    </source>
</evidence>
<evidence type="ECO:0000256" key="4">
    <source>
        <dbReference type="ARBA" id="ARBA00023319"/>
    </source>
</evidence>
<dbReference type="InterPro" id="IPR036116">
    <property type="entry name" value="FN3_sf"/>
</dbReference>
<dbReference type="InterPro" id="IPR013783">
    <property type="entry name" value="Ig-like_fold"/>
</dbReference>
<dbReference type="InterPro" id="IPR007110">
    <property type="entry name" value="Ig-like_dom"/>
</dbReference>
<evidence type="ECO:0000256" key="5">
    <source>
        <dbReference type="SAM" id="SignalP"/>
    </source>
</evidence>
<dbReference type="InterPro" id="IPR013098">
    <property type="entry name" value="Ig_I-set"/>
</dbReference>
<proteinExistence type="predicted"/>
<organism evidence="8 9">
    <name type="scientific">Lucilia cuprina</name>
    <name type="common">Green bottle fly</name>
    <name type="synonym">Australian sheep blowfly</name>
    <dbReference type="NCBI Taxonomy" id="7375"/>
    <lineage>
        <taxon>Eukaryota</taxon>
        <taxon>Metazoa</taxon>
        <taxon>Ecdysozoa</taxon>
        <taxon>Arthropoda</taxon>
        <taxon>Hexapoda</taxon>
        <taxon>Insecta</taxon>
        <taxon>Pterygota</taxon>
        <taxon>Neoptera</taxon>
        <taxon>Endopterygota</taxon>
        <taxon>Diptera</taxon>
        <taxon>Brachycera</taxon>
        <taxon>Muscomorpha</taxon>
        <taxon>Oestroidea</taxon>
        <taxon>Calliphoridae</taxon>
        <taxon>Luciliinae</taxon>
        <taxon>Lucilia</taxon>
    </lineage>
</organism>
<dbReference type="EMBL" id="JRES01000827">
    <property type="protein sequence ID" value="KNC28021.1"/>
    <property type="molecule type" value="Genomic_DNA"/>
</dbReference>
<dbReference type="GO" id="GO:0030154">
    <property type="term" value="P:cell differentiation"/>
    <property type="evidence" value="ECO:0007669"/>
    <property type="project" value="UniProtKB-ARBA"/>
</dbReference>
<dbReference type="PANTHER" id="PTHR12231">
    <property type="entry name" value="CTX-RELATED TYPE I TRANSMEMBRANE PROTEIN"/>
    <property type="match status" value="1"/>
</dbReference>
<evidence type="ECO:0000259" key="7">
    <source>
        <dbReference type="PROSITE" id="PS50853"/>
    </source>
</evidence>
<dbReference type="PANTHER" id="PTHR12231:SF259">
    <property type="entry name" value="FACTOR OF INTERPULSE INTERVAL-RELATED"/>
    <property type="match status" value="1"/>
</dbReference>
<sequence>MLFLLIFHCCWFIGFVYGNHHTTDTDAGGDVDGLTLIPSEPTMVRYTNESLIMLCRSPTPEVKLHWKSPKGQIIEEHKGRIHIEPSSKPEELKLVFMHISLADKGNWICEDTTGGKAEKIFELIVFQKITFTENTTILTVKEGQNATILCEVKGEPQPNITWHFNGLPIAVDVNSTKFQILGDGLLINTVTQNDTGEYTCRAYQVNPIASDMQERTVLMKIEHKPMWTHHDDKKDYYTYLNGTTALRCEAVAEPPGNFTWYRNKKQIHNDKHFTIENDNYISILQIKAGDESVFSIYKCKVKNHLGSIERHFTLKRGVKPPTPHPIQLRGLNSHTFDIELAVTRPNNIKPQMEVNGYRIEYMSEMEFKKDSGKWLNAKRKDFNYESGATFLLNNLEANTTYLVRAASRNVAGLSDWTKVEKFRTQFIPQTSASSNVAAFTHILCFALVALILSQDLTFGLSSTFINLPPLASTLNVEYL</sequence>
<reference evidence="8 9" key="1">
    <citation type="journal article" date="2015" name="Nat. Commun.">
        <title>Lucilia cuprina genome unlocks parasitic fly biology to underpin future interventions.</title>
        <authorList>
            <person name="Anstead C.A."/>
            <person name="Korhonen P.K."/>
            <person name="Young N.D."/>
            <person name="Hall R.S."/>
            <person name="Jex A.R."/>
            <person name="Murali S.C."/>
            <person name="Hughes D.S."/>
            <person name="Lee S.F."/>
            <person name="Perry T."/>
            <person name="Stroehlein A.J."/>
            <person name="Ansell B.R."/>
            <person name="Breugelmans B."/>
            <person name="Hofmann A."/>
            <person name="Qu J."/>
            <person name="Dugan S."/>
            <person name="Lee S.L."/>
            <person name="Chao H."/>
            <person name="Dinh H."/>
            <person name="Han Y."/>
            <person name="Doddapaneni H.V."/>
            <person name="Worley K.C."/>
            <person name="Muzny D.M."/>
            <person name="Ioannidis P."/>
            <person name="Waterhouse R.M."/>
            <person name="Zdobnov E.M."/>
            <person name="James P.J."/>
            <person name="Bagnall N.H."/>
            <person name="Kotze A.C."/>
            <person name="Gibbs R.A."/>
            <person name="Richards S."/>
            <person name="Batterham P."/>
            <person name="Gasser R.B."/>
        </authorList>
    </citation>
    <scope>NUCLEOTIDE SEQUENCE [LARGE SCALE GENOMIC DNA]</scope>
    <source>
        <strain evidence="8 9">LS</strain>
        <tissue evidence="8">Full body</tissue>
    </source>
</reference>
<dbReference type="AlphaFoldDB" id="A0A0L0C706"/>
<comment type="caution">
    <text evidence="8">The sequence shown here is derived from an EMBL/GenBank/DDBJ whole genome shotgun (WGS) entry which is preliminary data.</text>
</comment>
<keyword evidence="2" id="KW-0677">Repeat</keyword>
<evidence type="ECO:0008006" key="10">
    <source>
        <dbReference type="Google" id="ProtNLM"/>
    </source>
</evidence>
<feature type="signal peptide" evidence="5">
    <location>
        <begin position="1"/>
        <end position="18"/>
    </location>
</feature>
<keyword evidence="9" id="KW-1185">Reference proteome</keyword>
<dbReference type="InterPro" id="IPR003599">
    <property type="entry name" value="Ig_sub"/>
</dbReference>
<dbReference type="InterPro" id="IPR051170">
    <property type="entry name" value="Neural/epithelial_adhesion"/>
</dbReference>
<dbReference type="PROSITE" id="PS50853">
    <property type="entry name" value="FN3"/>
    <property type="match status" value="1"/>
</dbReference>
<feature type="domain" description="Ig-like" evidence="6">
    <location>
        <begin position="127"/>
        <end position="218"/>
    </location>
</feature>
<keyword evidence="4" id="KW-0393">Immunoglobulin domain</keyword>
<feature type="domain" description="Fibronectin type-III" evidence="7">
    <location>
        <begin position="322"/>
        <end position="427"/>
    </location>
</feature>
<dbReference type="InterPro" id="IPR036179">
    <property type="entry name" value="Ig-like_dom_sf"/>
</dbReference>
<dbReference type="InterPro" id="IPR003961">
    <property type="entry name" value="FN3_dom"/>
</dbReference>
<dbReference type="CDD" id="cd00096">
    <property type="entry name" value="Ig"/>
    <property type="match status" value="1"/>
</dbReference>
<name>A0A0L0C706_LUCCU</name>
<dbReference type="InterPro" id="IPR003598">
    <property type="entry name" value="Ig_sub2"/>
</dbReference>
<dbReference type="CDD" id="cd00063">
    <property type="entry name" value="FN3"/>
    <property type="match status" value="1"/>
</dbReference>
<evidence type="ECO:0000256" key="3">
    <source>
        <dbReference type="ARBA" id="ARBA00023157"/>
    </source>
</evidence>
<keyword evidence="3" id="KW-1015">Disulfide bond</keyword>
<dbReference type="SUPFAM" id="SSF48726">
    <property type="entry name" value="Immunoglobulin"/>
    <property type="match status" value="3"/>
</dbReference>